<dbReference type="Proteomes" id="UP000321570">
    <property type="component" value="Unassembled WGS sequence"/>
</dbReference>
<keyword evidence="2" id="KW-1185">Reference proteome</keyword>
<reference evidence="1 2" key="1">
    <citation type="submission" date="2019-07" db="EMBL/GenBank/DDBJ databases">
        <authorList>
            <person name="Jastrzebski P J."/>
            <person name="Paukszto L."/>
            <person name="Jastrzebski P J."/>
        </authorList>
    </citation>
    <scope>NUCLEOTIDE SEQUENCE [LARGE SCALE GENOMIC DNA]</scope>
    <source>
        <strain evidence="1 2">WMS-il1</strain>
    </source>
</reference>
<dbReference type="AlphaFoldDB" id="A0A564Y9U1"/>
<organism evidence="1 2">
    <name type="scientific">Hymenolepis diminuta</name>
    <name type="common">Rat tapeworm</name>
    <dbReference type="NCBI Taxonomy" id="6216"/>
    <lineage>
        <taxon>Eukaryota</taxon>
        <taxon>Metazoa</taxon>
        <taxon>Spiralia</taxon>
        <taxon>Lophotrochozoa</taxon>
        <taxon>Platyhelminthes</taxon>
        <taxon>Cestoda</taxon>
        <taxon>Eucestoda</taxon>
        <taxon>Cyclophyllidea</taxon>
        <taxon>Hymenolepididae</taxon>
        <taxon>Hymenolepis</taxon>
    </lineage>
</organism>
<gene>
    <name evidence="1" type="ORF">WMSIL1_LOCUS4147</name>
</gene>
<accession>A0A564Y9U1</accession>
<feature type="non-terminal residue" evidence="1">
    <location>
        <position position="1"/>
    </location>
</feature>
<evidence type="ECO:0000313" key="1">
    <source>
        <dbReference type="EMBL" id="VUZ44055.1"/>
    </source>
</evidence>
<protein>
    <submittedName>
        <fullName evidence="1">Uncharacterized protein</fullName>
    </submittedName>
</protein>
<name>A0A564Y9U1_HYMDI</name>
<evidence type="ECO:0000313" key="2">
    <source>
        <dbReference type="Proteomes" id="UP000321570"/>
    </source>
</evidence>
<sequence length="52" mass="6036">KRACGVRVQRPPQPISNQYLCSLALSVFKDQTRRQRLIRSSVRLKFSLSHPI</sequence>
<dbReference type="EMBL" id="CABIJS010000122">
    <property type="protein sequence ID" value="VUZ44055.1"/>
    <property type="molecule type" value="Genomic_DNA"/>
</dbReference>
<proteinExistence type="predicted"/>